<dbReference type="NCBIfam" id="TIGR01353">
    <property type="entry name" value="dGTP_triPase"/>
    <property type="match status" value="1"/>
</dbReference>
<accession>A0ABS7RRV2</accession>
<sequence>MTSRYDEAACARWVDEPPKRAERTPFERDRARLVHSAALRRLAAKTQVVGPQSDDFVRNRLTHTLEVAQVARDLAKTLGCDPDVVETAALAHDIGHPPFGHNGERVLAELSAACGGFEGNAQTLRILTRLEAKSVDAAGRSVGLNLTRATLDASTKYPWPRTGATDPRGVHADGTASAVRKFGVYDDDLPVFSWMRAGAEPGRRCLEAQVMDLSDDVAYSVHDLEDAVVAGRIDLSWLRDTGRRREVWGTVRDWYLPDASDAELDEALDALSATGAWPTAPYDGSRSAQAALKNLTSDLIGRFCTSVQHATHEKYGTGPLVRYDADLVVPRATGLEIGCLKGIAAHYVMRADDRVSVMVTQREVVADLVTALRDGPPDLFEPAFRADLAEAGSDAARLRVVVDQVASLTDASALAWHARLR</sequence>
<dbReference type="NCBIfam" id="TIGR00277">
    <property type="entry name" value="HDIG"/>
    <property type="match status" value="1"/>
</dbReference>
<evidence type="ECO:0000313" key="5">
    <source>
        <dbReference type="Proteomes" id="UP000754710"/>
    </source>
</evidence>
<dbReference type="PANTHER" id="PTHR11373:SF32">
    <property type="entry name" value="DEOXYGUANOSINETRIPHOSPHATE TRIPHOSPHOHYDROLASE"/>
    <property type="match status" value="1"/>
</dbReference>
<dbReference type="SUPFAM" id="SSF109604">
    <property type="entry name" value="HD-domain/PDEase-like"/>
    <property type="match status" value="1"/>
</dbReference>
<keyword evidence="1 2" id="KW-0378">Hydrolase</keyword>
<feature type="domain" description="HD" evidence="3">
    <location>
        <begin position="60"/>
        <end position="220"/>
    </location>
</feature>
<dbReference type="InterPro" id="IPR006261">
    <property type="entry name" value="dGTPase"/>
</dbReference>
<dbReference type="HAMAP" id="MF_01212">
    <property type="entry name" value="dGTPase_type2"/>
    <property type="match status" value="1"/>
</dbReference>
<dbReference type="CDD" id="cd00077">
    <property type="entry name" value="HDc"/>
    <property type="match status" value="1"/>
</dbReference>
<comment type="caution">
    <text evidence="4">The sequence shown here is derived from an EMBL/GenBank/DDBJ whole genome shotgun (WGS) entry which is preliminary data.</text>
</comment>
<organism evidence="4 5">
    <name type="scientific">Nocardioides jiangsuensis</name>
    <dbReference type="NCBI Taxonomy" id="2866161"/>
    <lineage>
        <taxon>Bacteria</taxon>
        <taxon>Bacillati</taxon>
        <taxon>Actinomycetota</taxon>
        <taxon>Actinomycetes</taxon>
        <taxon>Propionibacteriales</taxon>
        <taxon>Nocardioidaceae</taxon>
        <taxon>Nocardioides</taxon>
    </lineage>
</organism>
<dbReference type="Proteomes" id="UP000754710">
    <property type="component" value="Unassembled WGS sequence"/>
</dbReference>
<keyword evidence="5" id="KW-1185">Reference proteome</keyword>
<evidence type="ECO:0000259" key="3">
    <source>
        <dbReference type="PROSITE" id="PS51831"/>
    </source>
</evidence>
<protein>
    <recommendedName>
        <fullName evidence="2">Deoxyguanosinetriphosphate triphosphohydrolase-like protein</fullName>
    </recommendedName>
</protein>
<dbReference type="InterPro" id="IPR026875">
    <property type="entry name" value="PHydrolase_assoc_dom"/>
</dbReference>
<proteinExistence type="inferred from homology"/>
<dbReference type="NCBIfam" id="NF002829">
    <property type="entry name" value="PRK03007.1"/>
    <property type="match status" value="1"/>
</dbReference>
<gene>
    <name evidence="4" type="ORF">K1X13_18480</name>
</gene>
<reference evidence="4 5" key="1">
    <citation type="submission" date="2021-08" db="EMBL/GenBank/DDBJ databases">
        <title>Nocardioides bacterium WL0053 sp. nov., isolated from the sediment.</title>
        <authorList>
            <person name="Wang L."/>
            <person name="Zhang D."/>
            <person name="Zhang A."/>
        </authorList>
    </citation>
    <scope>NUCLEOTIDE SEQUENCE [LARGE SCALE GENOMIC DNA]</scope>
    <source>
        <strain evidence="4 5">WL0053</strain>
    </source>
</reference>
<evidence type="ECO:0000256" key="1">
    <source>
        <dbReference type="ARBA" id="ARBA00022801"/>
    </source>
</evidence>
<dbReference type="PANTHER" id="PTHR11373">
    <property type="entry name" value="DEOXYNUCLEOSIDE TRIPHOSPHATE TRIPHOSPHOHYDROLASE"/>
    <property type="match status" value="1"/>
</dbReference>
<name>A0ABS7RRV2_9ACTN</name>
<dbReference type="SMART" id="SM00471">
    <property type="entry name" value="HDc"/>
    <property type="match status" value="1"/>
</dbReference>
<dbReference type="PROSITE" id="PS51831">
    <property type="entry name" value="HD"/>
    <property type="match status" value="1"/>
</dbReference>
<comment type="similarity">
    <text evidence="2">Belongs to the dGTPase family. Type 2 subfamily.</text>
</comment>
<dbReference type="Gene3D" id="1.10.3210.10">
    <property type="entry name" value="Hypothetical protein af1432"/>
    <property type="match status" value="1"/>
</dbReference>
<dbReference type="Pfam" id="PF01966">
    <property type="entry name" value="HD"/>
    <property type="match status" value="1"/>
</dbReference>
<dbReference type="Pfam" id="PF13286">
    <property type="entry name" value="HD_assoc"/>
    <property type="match status" value="1"/>
</dbReference>
<dbReference type="EMBL" id="JAIEZQ010000003">
    <property type="protein sequence ID" value="MBY9076823.1"/>
    <property type="molecule type" value="Genomic_DNA"/>
</dbReference>
<dbReference type="InterPro" id="IPR006674">
    <property type="entry name" value="HD_domain"/>
</dbReference>
<dbReference type="InterPro" id="IPR023023">
    <property type="entry name" value="dNTPase_2"/>
</dbReference>
<dbReference type="InterPro" id="IPR050135">
    <property type="entry name" value="dGTPase-like"/>
</dbReference>
<dbReference type="InterPro" id="IPR003607">
    <property type="entry name" value="HD/PDEase_dom"/>
</dbReference>
<evidence type="ECO:0000256" key="2">
    <source>
        <dbReference type="HAMAP-Rule" id="MF_01212"/>
    </source>
</evidence>
<evidence type="ECO:0000313" key="4">
    <source>
        <dbReference type="EMBL" id="MBY9076823.1"/>
    </source>
</evidence>
<dbReference type="InterPro" id="IPR006675">
    <property type="entry name" value="HDIG_dom"/>
</dbReference>